<dbReference type="AlphaFoldDB" id="A0A1F2P7T9"/>
<evidence type="ECO:0000313" key="1">
    <source>
        <dbReference type="EMBL" id="OFV67389.1"/>
    </source>
</evidence>
<organism evidence="1 2">
    <name type="scientific">Candidatus Syntropharchaeum caldarium</name>
    <dbReference type="NCBI Taxonomy" id="1838285"/>
    <lineage>
        <taxon>Archaea</taxon>
        <taxon>Methanobacteriati</taxon>
        <taxon>Methanobacteriota</taxon>
        <taxon>Stenosarchaea group</taxon>
        <taxon>Methanomicrobia</taxon>
        <taxon>Methanosarcinales</taxon>
        <taxon>ANME-2 cluster</taxon>
        <taxon>Candidatus Syntropharchaeum</taxon>
    </lineage>
</organism>
<evidence type="ECO:0000313" key="2">
    <source>
        <dbReference type="Proteomes" id="UP000186940"/>
    </source>
</evidence>
<reference evidence="1" key="1">
    <citation type="submission" date="2016-05" db="EMBL/GenBank/DDBJ databases">
        <title>Microbial consortia oxidize butane by reversing methanogenesis.</title>
        <authorList>
            <person name="Laso-Perez R."/>
            <person name="Richter M."/>
            <person name="Wegener G."/>
            <person name="Musat F."/>
        </authorList>
    </citation>
    <scope>NUCLEOTIDE SEQUENCE [LARGE SCALE GENOMIC DNA]</scope>
    <source>
        <strain evidence="1">BOX2</strain>
    </source>
</reference>
<proteinExistence type="predicted"/>
<dbReference type="Proteomes" id="UP000186940">
    <property type="component" value="Unassembled WGS sequence"/>
</dbReference>
<gene>
    <name evidence="1" type="ORF">SCAL_001307</name>
</gene>
<sequence length="35" mass="3925">MQIAVVSSLTIGPVVDFTLSQQLYRFYHDNLPSAL</sequence>
<accession>A0A1F2P7T9</accession>
<name>A0A1F2P7T9_9EURY</name>
<protein>
    <submittedName>
        <fullName evidence="1">Uncharacterized protein</fullName>
    </submittedName>
</protein>
<comment type="caution">
    <text evidence="1">The sequence shown here is derived from an EMBL/GenBank/DDBJ whole genome shotgun (WGS) entry which is preliminary data.</text>
</comment>
<dbReference type="EMBL" id="LYOS01000004">
    <property type="protein sequence ID" value="OFV67389.1"/>
    <property type="molecule type" value="Genomic_DNA"/>
</dbReference>
<keyword evidence="2" id="KW-1185">Reference proteome</keyword>